<dbReference type="Gene3D" id="2.70.70.10">
    <property type="entry name" value="Glucose Permease (Domain IIA)"/>
    <property type="match status" value="1"/>
</dbReference>
<accession>A0ABY4AIN6</accession>
<name>A0ABY4AIN6_9BURK</name>
<protein>
    <submittedName>
        <fullName evidence="11">Peptidoglycan DD-metalloendopeptidase family protein</fullName>
    </submittedName>
</protein>
<evidence type="ECO:0000313" key="12">
    <source>
        <dbReference type="Proteomes" id="UP000831607"/>
    </source>
</evidence>
<dbReference type="InterPro" id="IPR045834">
    <property type="entry name" value="Csd3_N2"/>
</dbReference>
<dbReference type="Pfam" id="PF19425">
    <property type="entry name" value="Csd3_N2"/>
    <property type="match status" value="1"/>
</dbReference>
<keyword evidence="6" id="KW-0862">Zinc</keyword>
<evidence type="ECO:0000256" key="3">
    <source>
        <dbReference type="ARBA" id="ARBA00022670"/>
    </source>
</evidence>
<dbReference type="Pfam" id="PF01551">
    <property type="entry name" value="Peptidase_M23"/>
    <property type="match status" value="1"/>
</dbReference>
<feature type="domain" description="Csd3-like second N-terminal" evidence="10">
    <location>
        <begin position="171"/>
        <end position="289"/>
    </location>
</feature>
<dbReference type="InterPro" id="IPR011055">
    <property type="entry name" value="Dup_hybrid_motif"/>
</dbReference>
<dbReference type="SUPFAM" id="SSF51261">
    <property type="entry name" value="Duplicated hybrid motif"/>
    <property type="match status" value="1"/>
</dbReference>
<dbReference type="Gene3D" id="3.10.450.350">
    <property type="match status" value="2"/>
</dbReference>
<evidence type="ECO:0000256" key="6">
    <source>
        <dbReference type="ARBA" id="ARBA00022833"/>
    </source>
</evidence>
<gene>
    <name evidence="11" type="ORF">DHf2319_12070</name>
</gene>
<comment type="subcellular location">
    <subcellularLocation>
        <location evidence="2">Cell envelope</location>
    </subcellularLocation>
</comment>
<proteinExistence type="predicted"/>
<feature type="signal peptide" evidence="8">
    <location>
        <begin position="1"/>
        <end position="28"/>
    </location>
</feature>
<evidence type="ECO:0000259" key="10">
    <source>
        <dbReference type="Pfam" id="PF19425"/>
    </source>
</evidence>
<evidence type="ECO:0000259" key="9">
    <source>
        <dbReference type="Pfam" id="PF01551"/>
    </source>
</evidence>
<reference evidence="11 12" key="1">
    <citation type="submission" date="2020-11" db="EMBL/GenBank/DDBJ databases">
        <title>Algicoccus daihaiensis sp.nov., isolated from Daihai Lake in Inner Mongolia.</title>
        <authorList>
            <person name="Kai J."/>
        </authorList>
    </citation>
    <scope>NUCLEOTIDE SEQUENCE [LARGE SCALE GENOMIC DNA]</scope>
    <source>
        <strain evidence="12">f23</strain>
    </source>
</reference>
<keyword evidence="8" id="KW-0732">Signal</keyword>
<keyword evidence="3" id="KW-0645">Protease</keyword>
<keyword evidence="5" id="KW-0378">Hydrolase</keyword>
<organism evidence="11 12">
    <name type="scientific">Orrella daihaiensis</name>
    <dbReference type="NCBI Taxonomy" id="2782176"/>
    <lineage>
        <taxon>Bacteria</taxon>
        <taxon>Pseudomonadati</taxon>
        <taxon>Pseudomonadota</taxon>
        <taxon>Betaproteobacteria</taxon>
        <taxon>Burkholderiales</taxon>
        <taxon>Alcaligenaceae</taxon>
        <taxon>Orrella</taxon>
    </lineage>
</organism>
<evidence type="ECO:0000313" key="11">
    <source>
        <dbReference type="EMBL" id="UOD50160.1"/>
    </source>
</evidence>
<evidence type="ECO:0000256" key="4">
    <source>
        <dbReference type="ARBA" id="ARBA00022723"/>
    </source>
</evidence>
<feature type="domain" description="M23ase beta-sheet core" evidence="9">
    <location>
        <begin position="302"/>
        <end position="398"/>
    </location>
</feature>
<keyword evidence="7" id="KW-0482">Metalloprotease</keyword>
<evidence type="ECO:0000256" key="2">
    <source>
        <dbReference type="ARBA" id="ARBA00004196"/>
    </source>
</evidence>
<dbReference type="PANTHER" id="PTHR21666">
    <property type="entry name" value="PEPTIDASE-RELATED"/>
    <property type="match status" value="1"/>
</dbReference>
<feature type="chain" id="PRO_5046997176" evidence="8">
    <location>
        <begin position="29"/>
        <end position="446"/>
    </location>
</feature>
<evidence type="ECO:0000256" key="1">
    <source>
        <dbReference type="ARBA" id="ARBA00001947"/>
    </source>
</evidence>
<dbReference type="PANTHER" id="PTHR21666:SF288">
    <property type="entry name" value="CELL DIVISION PROTEIN YTFB"/>
    <property type="match status" value="1"/>
</dbReference>
<dbReference type="RefSeq" id="WP_243478557.1">
    <property type="nucleotide sequence ID" value="NZ_CP063982.1"/>
</dbReference>
<dbReference type="CDD" id="cd12797">
    <property type="entry name" value="M23_peptidase"/>
    <property type="match status" value="1"/>
</dbReference>
<evidence type="ECO:0000256" key="8">
    <source>
        <dbReference type="SAM" id="SignalP"/>
    </source>
</evidence>
<keyword evidence="12" id="KW-1185">Reference proteome</keyword>
<sequence>MPAKSRRPIKTVLGVSAGGLLVAAGAFAMVTPERGAAPSQNLVTDTLVFQLPPLESRDTTALEFEQKIETRIRSGDTVASILERLGIQEEGFMAFISSQAVTRKAARGLVPGRTVQAALDGDGSMKWIRYYHTPITENKGKYQTEYLLITKLGDKSFTAEEVSANTESQMHLAAGVINSSLFGATDAAGVPDGVTMQMAEILGGKIDFLRDIRKGDEFRVLYETRMHEGRPTGSGRVLAVQYINDGKLIEAMWFAPEGQHGGYYDKDGKSLKAAFLRSAIPFTRVSSKFGKRMHPIHKRWKAHNGIDFAAPTGTPIRATGDGVVDFIGTKGGFGKTIILRHPNNITTLFAHQSRFAKGLKRGDRVAQGEIIGYVGSTGWSTGPHLHYEFRVNNKPVDPLGVRMPEAVKLDDKQRQQFYAHALPWRDQLERIAELQDLDRNLQVAER</sequence>
<comment type="cofactor">
    <cofactor evidence="1">
        <name>Zn(2+)</name>
        <dbReference type="ChEBI" id="CHEBI:29105"/>
    </cofactor>
</comment>
<dbReference type="EMBL" id="CP063982">
    <property type="protein sequence ID" value="UOD50160.1"/>
    <property type="molecule type" value="Genomic_DNA"/>
</dbReference>
<evidence type="ECO:0000256" key="5">
    <source>
        <dbReference type="ARBA" id="ARBA00022801"/>
    </source>
</evidence>
<dbReference type="InterPro" id="IPR016047">
    <property type="entry name" value="M23ase_b-sheet_dom"/>
</dbReference>
<dbReference type="InterPro" id="IPR050570">
    <property type="entry name" value="Cell_wall_metabolism_enzyme"/>
</dbReference>
<keyword evidence="4" id="KW-0479">Metal-binding</keyword>
<dbReference type="Proteomes" id="UP000831607">
    <property type="component" value="Chromosome"/>
</dbReference>
<evidence type="ECO:0000256" key="7">
    <source>
        <dbReference type="ARBA" id="ARBA00023049"/>
    </source>
</evidence>